<reference evidence="8" key="1">
    <citation type="journal article" date="2016" name="Mitochondrial DNA Part B Resour">
        <title>Organellar genome analysis of the heteromorphic red alga Mastocarpus papillatus (Phyllophoraceae, Rhodophyta).</title>
        <authorList>
            <person name="Hughey J.R."/>
            <person name="Mumford T.F."/>
            <person name="Navarrete-Fernandez T.M."/>
            <person name="Huber S.R."/>
            <person name="Freese J.M."/>
            <person name="Murray E.M.C."/>
            <person name="Sissini M.N."/>
            <person name="Gentilhomme A."/>
        </authorList>
    </citation>
    <scope>NUCLEOTIDE SEQUENCE</scope>
</reference>
<evidence type="ECO:0000256" key="2">
    <source>
        <dbReference type="ARBA" id="ARBA00022730"/>
    </source>
</evidence>
<protein>
    <recommendedName>
        <fullName evidence="6">50S ribosomal protein L9, chloroplastic</fullName>
    </recommendedName>
</protein>
<sequence>MKKSTTIIITDSGVKLGRKGDTIKVASGYAFNYLIPNNFAQLATKGKLKHSKMLQKVEQHKAAKTQIFAATIKKRIQYIPKISIYKTIGEKKQIFGKISEKEIINIMLNNANIKLEKKQIYLAEIKTIGTYTLNIQIFNGINLEFKLQVLPKDHQIHL</sequence>
<organism evidence="8">
    <name type="scientific">Mastocarpus papillatus</name>
    <dbReference type="NCBI Taxonomy" id="31436"/>
    <lineage>
        <taxon>Eukaryota</taxon>
        <taxon>Rhodophyta</taxon>
        <taxon>Florideophyceae</taxon>
        <taxon>Rhodymeniophycidae</taxon>
        <taxon>Gigartinales</taxon>
        <taxon>Phyllophoraceae</taxon>
        <taxon>Mastocarpus</taxon>
    </lineage>
</organism>
<dbReference type="InterPro" id="IPR036935">
    <property type="entry name" value="Ribosomal_bL9_N_sf"/>
</dbReference>
<evidence type="ECO:0000256" key="5">
    <source>
        <dbReference type="ARBA" id="ARBA00023274"/>
    </source>
</evidence>
<dbReference type="HAMAP" id="MF_00503">
    <property type="entry name" value="Ribosomal_bL9"/>
    <property type="match status" value="1"/>
</dbReference>
<dbReference type="Gene3D" id="3.10.430.100">
    <property type="entry name" value="Ribosomal protein L9, C-terminal domain"/>
    <property type="match status" value="1"/>
</dbReference>
<keyword evidence="3" id="KW-0694">RNA-binding</keyword>
<keyword evidence="5" id="KW-0687">Ribonucleoprotein</keyword>
<dbReference type="InterPro" id="IPR020070">
    <property type="entry name" value="Ribosomal_bL9_N"/>
</dbReference>
<gene>
    <name evidence="8" type="primary">rpl9</name>
</gene>
<dbReference type="Pfam" id="PF01281">
    <property type="entry name" value="Ribosomal_L9_N"/>
    <property type="match status" value="1"/>
</dbReference>
<dbReference type="InterPro" id="IPR020594">
    <property type="entry name" value="Ribosomal_bL9_bac/chp"/>
</dbReference>
<evidence type="ECO:0000256" key="3">
    <source>
        <dbReference type="ARBA" id="ARBA00022884"/>
    </source>
</evidence>
<evidence type="ECO:0000256" key="6">
    <source>
        <dbReference type="ARBA" id="ARBA00035427"/>
    </source>
</evidence>
<keyword evidence="2" id="KW-0699">rRNA-binding</keyword>
<dbReference type="InterPro" id="IPR020069">
    <property type="entry name" value="Ribosomal_bL9_C"/>
</dbReference>
<dbReference type="GO" id="GO:0006412">
    <property type="term" value="P:translation"/>
    <property type="evidence" value="ECO:0007669"/>
    <property type="project" value="InterPro"/>
</dbReference>
<dbReference type="SUPFAM" id="SSF55653">
    <property type="entry name" value="Ribosomal protein L9 C-domain"/>
    <property type="match status" value="1"/>
</dbReference>
<dbReference type="PANTHER" id="PTHR21368">
    <property type="entry name" value="50S RIBOSOMAL PROTEIN L9"/>
    <property type="match status" value="1"/>
</dbReference>
<accession>A0A342RZD6</accession>
<dbReference type="InterPro" id="IPR000244">
    <property type="entry name" value="Ribosomal_bL9"/>
</dbReference>
<dbReference type="SUPFAM" id="SSF55658">
    <property type="entry name" value="L9 N-domain-like"/>
    <property type="match status" value="1"/>
</dbReference>
<dbReference type="InterPro" id="IPR009027">
    <property type="entry name" value="Ribosomal_bL9/RNase_H1_N"/>
</dbReference>
<keyword evidence="8" id="KW-0934">Plastid</keyword>
<dbReference type="GO" id="GO:0005840">
    <property type="term" value="C:ribosome"/>
    <property type="evidence" value="ECO:0007669"/>
    <property type="project" value="UniProtKB-KW"/>
</dbReference>
<dbReference type="GO" id="GO:1990904">
    <property type="term" value="C:ribonucleoprotein complex"/>
    <property type="evidence" value="ECO:0007669"/>
    <property type="project" value="UniProtKB-KW"/>
</dbReference>
<dbReference type="EMBL" id="KX525588">
    <property type="protein sequence ID" value="AOL58082.1"/>
    <property type="molecule type" value="Genomic_DNA"/>
</dbReference>
<dbReference type="GO" id="GO:0019843">
    <property type="term" value="F:rRNA binding"/>
    <property type="evidence" value="ECO:0007669"/>
    <property type="project" value="UniProtKB-KW"/>
</dbReference>
<comment type="similarity">
    <text evidence="1">Belongs to the bacterial ribosomal protein bL9 family.</text>
</comment>
<dbReference type="PROSITE" id="PS00651">
    <property type="entry name" value="RIBOSOMAL_L9"/>
    <property type="match status" value="1"/>
</dbReference>
<dbReference type="AlphaFoldDB" id="A0A342RZD6"/>
<dbReference type="Pfam" id="PF03948">
    <property type="entry name" value="Ribosomal_L9_C"/>
    <property type="match status" value="1"/>
</dbReference>
<dbReference type="GeneID" id="29072049"/>
<dbReference type="Gene3D" id="3.40.5.10">
    <property type="entry name" value="Ribosomal protein L9, N-terminal domain"/>
    <property type="match status" value="1"/>
</dbReference>
<feature type="domain" description="Ribosomal protein L9" evidence="7">
    <location>
        <begin position="17"/>
        <end position="44"/>
    </location>
</feature>
<evidence type="ECO:0000256" key="1">
    <source>
        <dbReference type="ARBA" id="ARBA00010605"/>
    </source>
</evidence>
<evidence type="ECO:0000313" key="8">
    <source>
        <dbReference type="EMBL" id="AOL58082.1"/>
    </source>
</evidence>
<dbReference type="NCBIfam" id="TIGR00158">
    <property type="entry name" value="L9"/>
    <property type="match status" value="1"/>
</dbReference>
<evidence type="ECO:0000259" key="7">
    <source>
        <dbReference type="PROSITE" id="PS00651"/>
    </source>
</evidence>
<keyword evidence="4 8" id="KW-0689">Ribosomal protein</keyword>
<proteinExistence type="inferred from homology"/>
<evidence type="ECO:0000256" key="4">
    <source>
        <dbReference type="ARBA" id="ARBA00022980"/>
    </source>
</evidence>
<dbReference type="GO" id="GO:0003735">
    <property type="term" value="F:structural constituent of ribosome"/>
    <property type="evidence" value="ECO:0007669"/>
    <property type="project" value="InterPro"/>
</dbReference>
<dbReference type="InterPro" id="IPR036791">
    <property type="entry name" value="Ribosomal_bL9_C_sf"/>
</dbReference>
<geneLocation type="plastid" evidence="8"/>
<dbReference type="RefSeq" id="YP_009295598.1">
    <property type="nucleotide sequence ID" value="NC_031167.1"/>
</dbReference>
<name>A0A342RZD6_9FLOR</name>